<proteinExistence type="predicted"/>
<dbReference type="PROSITE" id="PS50893">
    <property type="entry name" value="ABC_TRANSPORTER_2"/>
    <property type="match status" value="1"/>
</dbReference>
<evidence type="ECO:0000256" key="4">
    <source>
        <dbReference type="ARBA" id="ARBA00023136"/>
    </source>
</evidence>
<reference evidence="8 9" key="1">
    <citation type="submission" date="2015-09" db="EMBL/GenBank/DDBJ databases">
        <authorList>
            <consortium name="Swine Surveillance"/>
        </authorList>
    </citation>
    <scope>NUCLEOTIDE SEQUENCE [LARGE SCALE GENOMIC DNA]</scope>
    <source>
        <strain evidence="8 9">CECT 7557</strain>
    </source>
</reference>
<accession>A0A0P1GAN0</accession>
<dbReference type="STRING" id="928856.SAMN04488049_108127"/>
<dbReference type="PROSITE" id="PS50929">
    <property type="entry name" value="ABC_TM1F"/>
    <property type="match status" value="1"/>
</dbReference>
<dbReference type="PANTHER" id="PTHR43394">
    <property type="entry name" value="ATP-DEPENDENT PERMEASE MDL1, MITOCHONDRIAL"/>
    <property type="match status" value="1"/>
</dbReference>
<evidence type="ECO:0000313" key="9">
    <source>
        <dbReference type="Proteomes" id="UP000052022"/>
    </source>
</evidence>
<keyword evidence="3 5" id="KW-1133">Transmembrane helix</keyword>
<dbReference type="SUPFAM" id="SSF52540">
    <property type="entry name" value="P-loop containing nucleoside triphosphate hydrolases"/>
    <property type="match status" value="1"/>
</dbReference>
<sequence>MTTLTTSNASFLLQQLLRVGGWRNSEETILEAFPHMSEQLHPEEIVQTLANLKVPHTRITCRESEITDAECPALVIGQDGTCFVLLSVQAGHLEICNGQAISFRPAQDRSCDVVRIDRFSNQQADVDFGTVQASFSALRPMMPWLLASSLLTNILGLLAPLLIMAIYDRVIPSGSVHMLVSLAIGVVIIGATDFSFRYARTKALSYVGWRGERELTVSLFRKLMSLPLAQLQKSDINQQLSRFRQFEALREMFTGQVMTTLLDLPFALIFFAVLTYLAPAVGLFTLCLVAFLVVFGCVTIPYQQRLDKEAAVASAASQAAMHDAILHQRAIADLGIQQHWMDRSLPLAETAERANCAARQFQSLVQSIAQTITALASVGAVVISAYGALLGELSFGALIASIALVSKVLAPLQALYSSFPQILSFRASRVQADRVLRLPEEMELGLEQSHQKTLNGSVSFSGVTYRPDPLNAPLLSQASFKCEPGELLVVMGSDAAARTAVLDLIDGLYTPLAGTIEHDGIDIRQIATDELRKSVTYATYEKSLFYGTVAQNFRLAAPSLSDAAIEQALENMGLVQDNDFLPDGAATRLNDQVLARLPEEAIKALTLARAMARPSSLTLFSEPTNGLSDARRSCFKNWVQQQKGAHTVVIATADRSFLQLADRIVFLNGERVAVHDTGDAGRKKVQAVFKALGG</sequence>
<evidence type="ECO:0000259" key="6">
    <source>
        <dbReference type="PROSITE" id="PS50893"/>
    </source>
</evidence>
<dbReference type="GO" id="GO:0016887">
    <property type="term" value="F:ATP hydrolysis activity"/>
    <property type="evidence" value="ECO:0007669"/>
    <property type="project" value="InterPro"/>
</dbReference>
<feature type="transmembrane region" description="Helical" evidence="5">
    <location>
        <begin position="252"/>
        <end position="274"/>
    </location>
</feature>
<dbReference type="PANTHER" id="PTHR43394:SF1">
    <property type="entry name" value="ATP-BINDING CASSETTE SUB-FAMILY B MEMBER 10, MITOCHONDRIAL"/>
    <property type="match status" value="1"/>
</dbReference>
<dbReference type="AlphaFoldDB" id="A0A0P1GAN0"/>
<evidence type="ECO:0000313" key="8">
    <source>
        <dbReference type="EMBL" id="CUH78586.1"/>
    </source>
</evidence>
<evidence type="ECO:0000259" key="7">
    <source>
        <dbReference type="PROSITE" id="PS50929"/>
    </source>
</evidence>
<keyword evidence="2 5" id="KW-0812">Transmembrane</keyword>
<dbReference type="EMBL" id="CYSD01000031">
    <property type="protein sequence ID" value="CUH78586.1"/>
    <property type="molecule type" value="Genomic_DNA"/>
</dbReference>
<comment type="subcellular location">
    <subcellularLocation>
        <location evidence="1">Cell membrane</location>
        <topology evidence="1">Multi-pass membrane protein</topology>
    </subcellularLocation>
</comment>
<dbReference type="GO" id="GO:0005886">
    <property type="term" value="C:plasma membrane"/>
    <property type="evidence" value="ECO:0007669"/>
    <property type="project" value="UniProtKB-SubCell"/>
</dbReference>
<evidence type="ECO:0000256" key="3">
    <source>
        <dbReference type="ARBA" id="ARBA00022989"/>
    </source>
</evidence>
<dbReference type="InterPro" id="IPR011527">
    <property type="entry name" value="ABC1_TM_dom"/>
</dbReference>
<feature type="domain" description="ABC transporter" evidence="6">
    <location>
        <begin position="458"/>
        <end position="694"/>
    </location>
</feature>
<dbReference type="RefSeq" id="WP_058290015.1">
    <property type="nucleotide sequence ID" value="NZ_CYSD01000031.1"/>
</dbReference>
<evidence type="ECO:0000256" key="2">
    <source>
        <dbReference type="ARBA" id="ARBA00022692"/>
    </source>
</evidence>
<feature type="transmembrane region" description="Helical" evidence="5">
    <location>
        <begin position="368"/>
        <end position="389"/>
    </location>
</feature>
<feature type="transmembrane region" description="Helical" evidence="5">
    <location>
        <begin position="179"/>
        <end position="196"/>
    </location>
</feature>
<evidence type="ECO:0000256" key="5">
    <source>
        <dbReference type="SAM" id="Phobius"/>
    </source>
</evidence>
<dbReference type="Proteomes" id="UP000052022">
    <property type="component" value="Unassembled WGS sequence"/>
</dbReference>
<dbReference type="InterPro" id="IPR036640">
    <property type="entry name" value="ABC1_TM_sf"/>
</dbReference>
<dbReference type="Gene3D" id="3.40.50.300">
    <property type="entry name" value="P-loop containing nucleotide triphosphate hydrolases"/>
    <property type="match status" value="1"/>
</dbReference>
<keyword evidence="4 5" id="KW-0472">Membrane</keyword>
<dbReference type="Gene3D" id="1.20.1560.10">
    <property type="entry name" value="ABC transporter type 1, transmembrane domain"/>
    <property type="match status" value="1"/>
</dbReference>
<feature type="transmembrane region" description="Helical" evidence="5">
    <location>
        <begin position="280"/>
        <end position="300"/>
    </location>
</feature>
<feature type="domain" description="ABC transmembrane type-1" evidence="7">
    <location>
        <begin position="144"/>
        <end position="424"/>
    </location>
</feature>
<organism evidence="8 9">
    <name type="scientific">Tritonibacter multivorans</name>
    <dbReference type="NCBI Taxonomy" id="928856"/>
    <lineage>
        <taxon>Bacteria</taxon>
        <taxon>Pseudomonadati</taxon>
        <taxon>Pseudomonadota</taxon>
        <taxon>Alphaproteobacteria</taxon>
        <taxon>Rhodobacterales</taxon>
        <taxon>Paracoccaceae</taxon>
        <taxon>Tritonibacter</taxon>
    </lineage>
</organism>
<name>A0A0P1GAN0_9RHOB</name>
<dbReference type="GO" id="GO:0015421">
    <property type="term" value="F:ABC-type oligopeptide transporter activity"/>
    <property type="evidence" value="ECO:0007669"/>
    <property type="project" value="TreeGrafter"/>
</dbReference>
<gene>
    <name evidence="8" type="primary">apxIB</name>
    <name evidence="8" type="ORF">TRM7557_01956</name>
</gene>
<dbReference type="SUPFAM" id="SSF90123">
    <property type="entry name" value="ABC transporter transmembrane region"/>
    <property type="match status" value="1"/>
</dbReference>
<dbReference type="InterPro" id="IPR003439">
    <property type="entry name" value="ABC_transporter-like_ATP-bd"/>
</dbReference>
<dbReference type="Pfam" id="PF00005">
    <property type="entry name" value="ABC_tran"/>
    <property type="match status" value="1"/>
</dbReference>
<dbReference type="InterPro" id="IPR027417">
    <property type="entry name" value="P-loop_NTPase"/>
</dbReference>
<feature type="transmembrane region" description="Helical" evidence="5">
    <location>
        <begin position="144"/>
        <end position="167"/>
    </location>
</feature>
<evidence type="ECO:0000256" key="1">
    <source>
        <dbReference type="ARBA" id="ARBA00004651"/>
    </source>
</evidence>
<dbReference type="Pfam" id="PF00664">
    <property type="entry name" value="ABC_membrane"/>
    <property type="match status" value="1"/>
</dbReference>
<protein>
    <submittedName>
        <fullName evidence="8">RTX-I toxin determinant B</fullName>
    </submittedName>
</protein>
<dbReference type="InterPro" id="IPR039421">
    <property type="entry name" value="Type_1_exporter"/>
</dbReference>
<keyword evidence="9" id="KW-1185">Reference proteome</keyword>
<dbReference type="GO" id="GO:0005524">
    <property type="term" value="F:ATP binding"/>
    <property type="evidence" value="ECO:0007669"/>
    <property type="project" value="InterPro"/>
</dbReference>